<sequence length="140" mass="15443">SHIVSSNTSSVLPVEVQVLREIATADTALDEISNFPGSIRHYIFCRGRPDAVTGRLRRGLLFFIYQTGRHGPQNGFRLCLVHRGFYMASSSETTSTRAEGEVFEDDIDRIGRDIPQGHMEVVILGDSPPAAVDDEEPGIE</sequence>
<accession>A0AAN7GV57</accession>
<protein>
    <submittedName>
        <fullName evidence="1">Uncharacterized protein</fullName>
    </submittedName>
</protein>
<comment type="caution">
    <text evidence="1">The sequence shown here is derived from an EMBL/GenBank/DDBJ whole genome shotgun (WGS) entry which is preliminary data.</text>
</comment>
<keyword evidence="2" id="KW-1185">Reference proteome</keyword>
<gene>
    <name evidence="1" type="ORF">QBC38DRAFT_372940</name>
</gene>
<feature type="non-terminal residue" evidence="1">
    <location>
        <position position="1"/>
    </location>
</feature>
<dbReference type="AlphaFoldDB" id="A0AAN7GV57"/>
<proteinExistence type="predicted"/>
<organism evidence="1 2">
    <name type="scientific">Podospora fimiseda</name>
    <dbReference type="NCBI Taxonomy" id="252190"/>
    <lineage>
        <taxon>Eukaryota</taxon>
        <taxon>Fungi</taxon>
        <taxon>Dikarya</taxon>
        <taxon>Ascomycota</taxon>
        <taxon>Pezizomycotina</taxon>
        <taxon>Sordariomycetes</taxon>
        <taxon>Sordariomycetidae</taxon>
        <taxon>Sordariales</taxon>
        <taxon>Podosporaceae</taxon>
        <taxon>Podospora</taxon>
    </lineage>
</organism>
<dbReference type="Proteomes" id="UP001301958">
    <property type="component" value="Unassembled WGS sequence"/>
</dbReference>
<evidence type="ECO:0000313" key="1">
    <source>
        <dbReference type="EMBL" id="KAK4223550.1"/>
    </source>
</evidence>
<reference evidence="1" key="2">
    <citation type="submission" date="2023-05" db="EMBL/GenBank/DDBJ databases">
        <authorList>
            <consortium name="Lawrence Berkeley National Laboratory"/>
            <person name="Steindorff A."/>
            <person name="Hensen N."/>
            <person name="Bonometti L."/>
            <person name="Westerberg I."/>
            <person name="Brannstrom I.O."/>
            <person name="Guillou S."/>
            <person name="Cros-Aarteil S."/>
            <person name="Calhoun S."/>
            <person name="Haridas S."/>
            <person name="Kuo A."/>
            <person name="Mondo S."/>
            <person name="Pangilinan J."/>
            <person name="Riley R."/>
            <person name="Labutti K."/>
            <person name="Andreopoulos B."/>
            <person name="Lipzen A."/>
            <person name="Chen C."/>
            <person name="Yanf M."/>
            <person name="Daum C."/>
            <person name="Ng V."/>
            <person name="Clum A."/>
            <person name="Ohm R."/>
            <person name="Martin F."/>
            <person name="Silar P."/>
            <person name="Natvig D."/>
            <person name="Lalanne C."/>
            <person name="Gautier V."/>
            <person name="Ament-Velasquez S.L."/>
            <person name="Kruys A."/>
            <person name="Hutchinson M.I."/>
            <person name="Powell A.J."/>
            <person name="Barry K."/>
            <person name="Miller A.N."/>
            <person name="Grigoriev I.V."/>
            <person name="Debuchy R."/>
            <person name="Gladieux P."/>
            <person name="Thoren M.H."/>
            <person name="Johannesson H."/>
        </authorList>
    </citation>
    <scope>NUCLEOTIDE SEQUENCE</scope>
    <source>
        <strain evidence="1">CBS 990.96</strain>
    </source>
</reference>
<name>A0AAN7GV57_9PEZI</name>
<dbReference type="EMBL" id="MU865423">
    <property type="protein sequence ID" value="KAK4223550.1"/>
    <property type="molecule type" value="Genomic_DNA"/>
</dbReference>
<reference evidence="1" key="1">
    <citation type="journal article" date="2023" name="Mol. Phylogenet. Evol.">
        <title>Genome-scale phylogeny and comparative genomics of the fungal order Sordariales.</title>
        <authorList>
            <person name="Hensen N."/>
            <person name="Bonometti L."/>
            <person name="Westerberg I."/>
            <person name="Brannstrom I.O."/>
            <person name="Guillou S."/>
            <person name="Cros-Aarteil S."/>
            <person name="Calhoun S."/>
            <person name="Haridas S."/>
            <person name="Kuo A."/>
            <person name="Mondo S."/>
            <person name="Pangilinan J."/>
            <person name="Riley R."/>
            <person name="LaButti K."/>
            <person name="Andreopoulos B."/>
            <person name="Lipzen A."/>
            <person name="Chen C."/>
            <person name="Yan M."/>
            <person name="Daum C."/>
            <person name="Ng V."/>
            <person name="Clum A."/>
            <person name="Steindorff A."/>
            <person name="Ohm R.A."/>
            <person name="Martin F."/>
            <person name="Silar P."/>
            <person name="Natvig D.O."/>
            <person name="Lalanne C."/>
            <person name="Gautier V."/>
            <person name="Ament-Velasquez S.L."/>
            <person name="Kruys A."/>
            <person name="Hutchinson M.I."/>
            <person name="Powell A.J."/>
            <person name="Barry K."/>
            <person name="Miller A.N."/>
            <person name="Grigoriev I.V."/>
            <person name="Debuchy R."/>
            <person name="Gladieux P."/>
            <person name="Hiltunen Thoren M."/>
            <person name="Johannesson H."/>
        </authorList>
    </citation>
    <scope>NUCLEOTIDE SEQUENCE</scope>
    <source>
        <strain evidence="1">CBS 990.96</strain>
    </source>
</reference>
<evidence type="ECO:0000313" key="2">
    <source>
        <dbReference type="Proteomes" id="UP001301958"/>
    </source>
</evidence>